<comment type="caution">
    <text evidence="13">The sequence shown here is derived from an EMBL/GenBank/DDBJ whole genome shotgun (WGS) entry which is preliminary data.</text>
</comment>
<feature type="signal peptide" evidence="11">
    <location>
        <begin position="1"/>
        <end position="28"/>
    </location>
</feature>
<keyword evidence="9" id="KW-0016">Alginate biosynthesis</keyword>
<evidence type="ECO:0000256" key="1">
    <source>
        <dbReference type="ARBA" id="ARBA00001550"/>
    </source>
</evidence>
<comment type="subcellular location">
    <subcellularLocation>
        <location evidence="3">Secreted</location>
    </subcellularLocation>
</comment>
<keyword evidence="10" id="KW-0413">Isomerase</keyword>
<name>A0A6I5RVX3_9PSED</name>
<organism evidence="13 14">
    <name type="scientific">Pseudomonas laurentiana</name>
    <dbReference type="NCBI Taxonomy" id="2364649"/>
    <lineage>
        <taxon>Bacteria</taxon>
        <taxon>Pseudomonadati</taxon>
        <taxon>Pseudomonadota</taxon>
        <taxon>Gammaproteobacteria</taxon>
        <taxon>Pseudomonadales</taxon>
        <taxon>Pseudomonadaceae</taxon>
        <taxon>Pseudomonas</taxon>
    </lineage>
</organism>
<dbReference type="Pfam" id="PF13229">
    <property type="entry name" value="Beta_helix"/>
    <property type="match status" value="1"/>
</dbReference>
<feature type="chain" id="PRO_5026134733" description="mannuronan 5-epimerase" evidence="11">
    <location>
        <begin position="29"/>
        <end position="563"/>
    </location>
</feature>
<keyword evidence="7" id="KW-0964">Secreted</keyword>
<dbReference type="UniPathway" id="UPA00286"/>
<evidence type="ECO:0000256" key="10">
    <source>
        <dbReference type="ARBA" id="ARBA00023235"/>
    </source>
</evidence>
<evidence type="ECO:0000256" key="9">
    <source>
        <dbReference type="ARBA" id="ARBA00022841"/>
    </source>
</evidence>
<dbReference type="InterPro" id="IPR001343">
    <property type="entry name" value="Hemolysn_Ca-bd"/>
</dbReference>
<keyword evidence="11" id="KW-0732">Signal</keyword>
<sequence length="563" mass="61098">MNRIFANLTSLRTTILLVFSLWGHTTLANPATVQQISSLPYTISVPGHYTLSASLETQGNGIQIAADNVVLDLGGHTLSGPRTPDNAFYGISAFGHKALEIRNGTLSGFQYAVYISGYFDRAKTSDDMGEGKHLVERLTIHDSTFRGIRVEGNNSVIRNNTITDIGGSTGIANAYAMGIEVYGKDIQVSDNTIEEVRGSGVKDIGEGVGICLTHFGDGSIVRGNRISNRSLELTSDMPAWHTRSRSTYGIWVGGDGATDVLVKGNTVKNFIHGITFKRSEAGAIRDNDVTQSLIPYYLPDNHDKTRVKDLGNNTSDQQTLILKHGRSTPGQIETVEPEYATYLSPLHRLRYHNFLPVPNLTPGDDKLIAKDQATMVDYWHPHTAGQKPRPVKVDLDDGRAFGCCGNDHLKNIQGAQGTPYNDILLGNDDSNLLAGAEGDDHIEGRAGDDFLFGDAGNDQLFGNEGDDVLDGGLGDDVLWGGPGADSFIFWEKQDSGNDIIMDFSGYAGEKDVIDLTGNLASFVEVMALTAQQGDDAVIRLNETSTITLKNIRKDQLTPLDFIF</sequence>
<dbReference type="InterPro" id="IPR039448">
    <property type="entry name" value="Beta_helix"/>
</dbReference>
<dbReference type="Proteomes" id="UP000471751">
    <property type="component" value="Unassembled WGS sequence"/>
</dbReference>
<dbReference type="GO" id="GO:0005576">
    <property type="term" value="C:extracellular region"/>
    <property type="evidence" value="ECO:0007669"/>
    <property type="project" value="UniProtKB-SubCell"/>
</dbReference>
<dbReference type="InterPro" id="IPR011050">
    <property type="entry name" value="Pectin_lyase_fold/virulence"/>
</dbReference>
<dbReference type="GO" id="GO:0042121">
    <property type="term" value="P:alginic acid biosynthetic process"/>
    <property type="evidence" value="ECO:0007669"/>
    <property type="project" value="UniProtKB-UniPathway"/>
</dbReference>
<evidence type="ECO:0000256" key="11">
    <source>
        <dbReference type="SAM" id="SignalP"/>
    </source>
</evidence>
<dbReference type="SUPFAM" id="SSF51126">
    <property type="entry name" value="Pectin lyase-like"/>
    <property type="match status" value="1"/>
</dbReference>
<dbReference type="RefSeq" id="WP_163939562.1">
    <property type="nucleotide sequence ID" value="NZ_BMQU01000012.1"/>
</dbReference>
<dbReference type="PANTHER" id="PTHR38340">
    <property type="entry name" value="S-LAYER PROTEIN"/>
    <property type="match status" value="1"/>
</dbReference>
<dbReference type="Gene3D" id="2.150.10.10">
    <property type="entry name" value="Serralysin-like metalloprotease, C-terminal"/>
    <property type="match status" value="1"/>
</dbReference>
<comment type="pathway">
    <text evidence="4">Glycan biosynthesis; alginate biosynthesis.</text>
</comment>
<dbReference type="PROSITE" id="PS00330">
    <property type="entry name" value="HEMOLYSIN_CALCIUM"/>
    <property type="match status" value="2"/>
</dbReference>
<dbReference type="InterPro" id="IPR012334">
    <property type="entry name" value="Pectin_lyas_fold"/>
</dbReference>
<evidence type="ECO:0000256" key="4">
    <source>
        <dbReference type="ARBA" id="ARBA00005182"/>
    </source>
</evidence>
<dbReference type="AlphaFoldDB" id="A0A6I5RVX3"/>
<dbReference type="EC" id="5.1.3.37" evidence="6"/>
<dbReference type="PANTHER" id="PTHR38340:SF1">
    <property type="entry name" value="S-LAYER PROTEIN"/>
    <property type="match status" value="1"/>
</dbReference>
<evidence type="ECO:0000256" key="7">
    <source>
        <dbReference type="ARBA" id="ARBA00022525"/>
    </source>
</evidence>
<evidence type="ECO:0000256" key="6">
    <source>
        <dbReference type="ARBA" id="ARBA00012124"/>
    </source>
</evidence>
<dbReference type="Pfam" id="PF00353">
    <property type="entry name" value="HemolysinCabind"/>
    <property type="match status" value="2"/>
</dbReference>
<keyword evidence="14" id="KW-1185">Reference proteome</keyword>
<evidence type="ECO:0000256" key="5">
    <source>
        <dbReference type="ARBA" id="ARBA00010085"/>
    </source>
</evidence>
<evidence type="ECO:0000256" key="8">
    <source>
        <dbReference type="ARBA" id="ARBA00022837"/>
    </source>
</evidence>
<protein>
    <recommendedName>
        <fullName evidence="6">mannuronan 5-epimerase</fullName>
        <ecNumber evidence="6">5.1.3.37</ecNumber>
    </recommendedName>
</protein>
<dbReference type="PRINTS" id="PR00313">
    <property type="entry name" value="CABNDNGRPT"/>
</dbReference>
<comment type="function">
    <text evidence="2">Converts beta-D-mannuronic acid (M) to alpha-L-guluronic acid (G), producing a polymer with gel-forming capacity, required for the formation of the cyst coat.</text>
</comment>
<comment type="similarity">
    <text evidence="5">Belongs to the D-mannuronate C5-epimerase family.</text>
</comment>
<evidence type="ECO:0000313" key="13">
    <source>
        <dbReference type="EMBL" id="NES11746.1"/>
    </source>
</evidence>
<evidence type="ECO:0000313" key="14">
    <source>
        <dbReference type="Proteomes" id="UP000471751"/>
    </source>
</evidence>
<dbReference type="SUPFAM" id="SSF51120">
    <property type="entry name" value="beta-Roll"/>
    <property type="match status" value="1"/>
</dbReference>
<feature type="domain" description="Right handed beta helix" evidence="12">
    <location>
        <begin position="134"/>
        <end position="291"/>
    </location>
</feature>
<dbReference type="GO" id="GO:0016853">
    <property type="term" value="F:isomerase activity"/>
    <property type="evidence" value="ECO:0007669"/>
    <property type="project" value="UniProtKB-KW"/>
</dbReference>
<dbReference type="SMART" id="SM00710">
    <property type="entry name" value="PbH1"/>
    <property type="match status" value="5"/>
</dbReference>
<evidence type="ECO:0000259" key="12">
    <source>
        <dbReference type="Pfam" id="PF13229"/>
    </source>
</evidence>
<keyword evidence="8" id="KW-0106">Calcium</keyword>
<dbReference type="EMBL" id="JAAHBT010000307">
    <property type="protein sequence ID" value="NES11746.1"/>
    <property type="molecule type" value="Genomic_DNA"/>
</dbReference>
<comment type="catalytic activity">
    <reaction evidence="1">
        <text>[(1-&gt;4)-beta-D-mannuronosyl](n) = [alginate](n)</text>
        <dbReference type="Rhea" id="RHEA:45572"/>
        <dbReference type="Rhea" id="RHEA-COMP:11264"/>
        <dbReference type="Rhea" id="RHEA-COMP:11270"/>
        <dbReference type="ChEBI" id="CHEBI:58187"/>
        <dbReference type="ChEBI" id="CHEBI:85311"/>
        <dbReference type="EC" id="5.1.3.37"/>
    </reaction>
</comment>
<dbReference type="InterPro" id="IPR018511">
    <property type="entry name" value="Hemolysin-typ_Ca-bd_CS"/>
</dbReference>
<dbReference type="InterPro" id="IPR006626">
    <property type="entry name" value="PbH1"/>
</dbReference>
<dbReference type="Gene3D" id="2.160.20.10">
    <property type="entry name" value="Single-stranded right-handed beta-helix, Pectin lyase-like"/>
    <property type="match status" value="1"/>
</dbReference>
<dbReference type="InterPro" id="IPR050557">
    <property type="entry name" value="RTX_toxin/Mannuronan_C5-epim"/>
</dbReference>
<evidence type="ECO:0000256" key="3">
    <source>
        <dbReference type="ARBA" id="ARBA00004613"/>
    </source>
</evidence>
<dbReference type="GO" id="GO:0005509">
    <property type="term" value="F:calcium ion binding"/>
    <property type="evidence" value="ECO:0007669"/>
    <property type="project" value="InterPro"/>
</dbReference>
<reference evidence="13 14" key="1">
    <citation type="submission" date="2020-02" db="EMBL/GenBank/DDBJ databases">
        <title>Broccoli isolated Pseudomonas sp.</title>
        <authorList>
            <person name="Fujikawa T."/>
            <person name="Sawada H."/>
        </authorList>
    </citation>
    <scope>NUCLEOTIDE SEQUENCE [LARGE SCALE GENOMIC DNA]</scope>
    <source>
        <strain evidence="13 14">JCM 32154</strain>
    </source>
</reference>
<accession>A0A6I5RVX3</accession>
<evidence type="ECO:0000256" key="2">
    <source>
        <dbReference type="ARBA" id="ARBA00002822"/>
    </source>
</evidence>
<dbReference type="InterPro" id="IPR011049">
    <property type="entry name" value="Serralysin-like_metalloprot_C"/>
</dbReference>
<proteinExistence type="inferred from homology"/>
<gene>
    <name evidence="13" type="ORF">G3O07_21625</name>
</gene>